<dbReference type="AlphaFoldDB" id="A0A2C9UPK3"/>
<protein>
    <submittedName>
        <fullName evidence="1">Uncharacterized protein</fullName>
    </submittedName>
</protein>
<reference evidence="1" key="1">
    <citation type="submission" date="2016-02" db="EMBL/GenBank/DDBJ databases">
        <title>WGS assembly of Manihot esculenta.</title>
        <authorList>
            <person name="Bredeson J.V."/>
            <person name="Prochnik S.E."/>
            <person name="Lyons J.B."/>
            <person name="Schmutz J."/>
            <person name="Grimwood J."/>
            <person name="Vrebalov J."/>
            <person name="Bart R.S."/>
            <person name="Amuge T."/>
            <person name="Ferguson M.E."/>
            <person name="Green R."/>
            <person name="Putnam N."/>
            <person name="Stites J."/>
            <person name="Rounsley S."/>
            <person name="Rokhsar D.S."/>
        </authorList>
    </citation>
    <scope>NUCLEOTIDE SEQUENCE [LARGE SCALE GENOMIC DNA]</scope>
    <source>
        <tissue evidence="1">Leaf</tissue>
    </source>
</reference>
<evidence type="ECO:0000313" key="1">
    <source>
        <dbReference type="EMBL" id="OAY32614.1"/>
    </source>
</evidence>
<gene>
    <name evidence="1" type="ORF">MANES_13G032000</name>
</gene>
<organism evidence="1">
    <name type="scientific">Manihot esculenta</name>
    <name type="common">Cassava</name>
    <name type="synonym">Jatropha manihot</name>
    <dbReference type="NCBI Taxonomy" id="3983"/>
    <lineage>
        <taxon>Eukaryota</taxon>
        <taxon>Viridiplantae</taxon>
        <taxon>Streptophyta</taxon>
        <taxon>Embryophyta</taxon>
        <taxon>Tracheophyta</taxon>
        <taxon>Spermatophyta</taxon>
        <taxon>Magnoliopsida</taxon>
        <taxon>eudicotyledons</taxon>
        <taxon>Gunneridae</taxon>
        <taxon>Pentapetalae</taxon>
        <taxon>rosids</taxon>
        <taxon>fabids</taxon>
        <taxon>Malpighiales</taxon>
        <taxon>Euphorbiaceae</taxon>
        <taxon>Crotonoideae</taxon>
        <taxon>Manihoteae</taxon>
        <taxon>Manihot</taxon>
    </lineage>
</organism>
<dbReference type="EMBL" id="CM004399">
    <property type="protein sequence ID" value="OAY32614.1"/>
    <property type="molecule type" value="Genomic_DNA"/>
</dbReference>
<proteinExistence type="predicted"/>
<accession>A0A2C9UPK3</accession>
<sequence>MTIFLSSFSITTSCRKITRIEKKKKARFDSLAIERDVLHKSLMEAVKYSAFIEVTIHLCSSSSNH</sequence>
<name>A0A2C9UPK3_MANES</name>